<proteinExistence type="predicted"/>
<accession>A0A848MYD3</accession>
<keyword evidence="2" id="KW-0695">RNA-directed DNA polymerase</keyword>
<dbReference type="SMART" id="SM00507">
    <property type="entry name" value="HNHc"/>
    <property type="match status" value="1"/>
</dbReference>
<dbReference type="SUPFAM" id="SSF56672">
    <property type="entry name" value="DNA/RNA polymerases"/>
    <property type="match status" value="1"/>
</dbReference>
<dbReference type="InterPro" id="IPR051083">
    <property type="entry name" value="GrpII_Intron_Splice-Mob/Def"/>
</dbReference>
<feature type="domain" description="Reverse transcriptase" evidence="1">
    <location>
        <begin position="84"/>
        <end position="350"/>
    </location>
</feature>
<sequence length="620" mass="72383">MENVSASHSIRHMEYYGMIDSFDNLYKESRDDHIFNNLMEIVTSPNNILLAYRNIKGNSGSVSPGVDNKNIDDLKEIPNADFIRIVQGKFSEYKPQPVKRVEIPKPNGKNRPLGIPTIWDRIVQQCLLQVLEPIMEAKFHDKNYGFRPNRSAHHALAQAVRLAQLSKLTFVVDIDIEGFFDNVNHSKLIKQLWTLGIQDRWLLGVIRAMLKAPIIHKDGRIEHPKKGTPQGGILSPLLANVVLNELDWWISSQWETHPTRHNYDCYQANQGYWNKGNKYRALRRSKLKEIYIVRYADDFKIFCRRRSDADNIFIATKLWLKERLKLDISLEKSKVVNLKKKKSEFLGFTMKLVRKRKTFVIETHMCPKAMKKVSDNLIKQIKVIQHTPTKEDLQKQLVKYNSMVIGIHQYYRRATHISVDCPKINQRIRIIIKNRLDVKKNGSPPSDFVKKNYARSKQLRWINGYPMIPLGFVKHSHTSLPKMGICKYTPEGRVLIHKYLTFPIDIINQLMNMNNPDESIEFRDNRVSKYSAQRGRCRVTKELLELEDIYCHRIIPKNLGGKDNFQNLVIIHQNIHQLIHENDRTRASLLITKMRITGAQLEIINQFRKKAQKCELSLNL</sequence>
<dbReference type="Pfam" id="PF00078">
    <property type="entry name" value="RVT_1"/>
    <property type="match status" value="1"/>
</dbReference>
<evidence type="ECO:0000259" key="1">
    <source>
        <dbReference type="PROSITE" id="PS50878"/>
    </source>
</evidence>
<dbReference type="EC" id="2.7.7.49" evidence="2"/>
<reference evidence="2 3" key="1">
    <citation type="submission" date="2020-04" db="EMBL/GenBank/DDBJ databases">
        <authorList>
            <person name="Abaymova A."/>
            <person name="Teymurazov M."/>
            <person name="Tazyna O."/>
            <person name="Chatushin Y."/>
            <person name="Svetoch E."/>
            <person name="Pereligyn V."/>
            <person name="Pohylenko V."/>
            <person name="Platonov M."/>
            <person name="Kartsev N."/>
            <person name="Skryabin Y."/>
            <person name="Sizova A."/>
            <person name="Solomentsev V."/>
            <person name="Kislichkina A."/>
            <person name="Bogun A."/>
        </authorList>
    </citation>
    <scope>NUCLEOTIDE SEQUENCE [LARGE SCALE GENOMIC DNA]</scope>
    <source>
        <strain evidence="3">SCPM-O-B-8398 (E28)</strain>
    </source>
</reference>
<evidence type="ECO:0000313" key="2">
    <source>
        <dbReference type="EMBL" id="NMP59854.1"/>
    </source>
</evidence>
<dbReference type="PANTHER" id="PTHR34047:SF8">
    <property type="entry name" value="PROTEIN YKFC"/>
    <property type="match status" value="1"/>
</dbReference>
<protein>
    <submittedName>
        <fullName evidence="2">Group II intron reverse transcriptase/maturase</fullName>
        <ecNumber evidence="2">2.7.7.49</ecNumber>
    </submittedName>
</protein>
<dbReference type="PROSITE" id="PS50878">
    <property type="entry name" value="RT_POL"/>
    <property type="match status" value="1"/>
</dbReference>
<dbReference type="InterPro" id="IPR030931">
    <property type="entry name" value="Group_II_RT_mat"/>
</dbReference>
<dbReference type="Proteomes" id="UP000557857">
    <property type="component" value="Unassembled WGS sequence"/>
</dbReference>
<dbReference type="EMBL" id="JABCAG010000109">
    <property type="protein sequence ID" value="NMP59854.1"/>
    <property type="molecule type" value="Genomic_DNA"/>
</dbReference>
<dbReference type="CDD" id="cd01651">
    <property type="entry name" value="RT_G2_intron"/>
    <property type="match status" value="1"/>
</dbReference>
<dbReference type="AlphaFoldDB" id="A0A848MYD3"/>
<organism evidence="2 3">
    <name type="scientific">Enterococcus mundtii</name>
    <dbReference type="NCBI Taxonomy" id="53346"/>
    <lineage>
        <taxon>Bacteria</taxon>
        <taxon>Bacillati</taxon>
        <taxon>Bacillota</taxon>
        <taxon>Bacilli</taxon>
        <taxon>Lactobacillales</taxon>
        <taxon>Enterococcaceae</taxon>
        <taxon>Enterococcus</taxon>
    </lineage>
</organism>
<dbReference type="RefSeq" id="WP_060811353.1">
    <property type="nucleotide sequence ID" value="NZ_JABCAG010000109.1"/>
</dbReference>
<dbReference type="InterPro" id="IPR000477">
    <property type="entry name" value="RT_dom"/>
</dbReference>
<evidence type="ECO:0000313" key="3">
    <source>
        <dbReference type="Proteomes" id="UP000557857"/>
    </source>
</evidence>
<keyword evidence="2" id="KW-0548">Nucleotidyltransferase</keyword>
<keyword evidence="2" id="KW-0808">Transferase</keyword>
<name>A0A848MYD3_ENTMU</name>
<gene>
    <name evidence="2" type="primary">ltrA</name>
    <name evidence="2" type="ORF">HI921_15630</name>
</gene>
<comment type="caution">
    <text evidence="2">The sequence shown here is derived from an EMBL/GenBank/DDBJ whole genome shotgun (WGS) entry which is preliminary data.</text>
</comment>
<dbReference type="Gene3D" id="1.10.30.50">
    <property type="match status" value="1"/>
</dbReference>
<dbReference type="CDD" id="cd00085">
    <property type="entry name" value="HNHc"/>
    <property type="match status" value="1"/>
</dbReference>
<dbReference type="NCBIfam" id="TIGR04416">
    <property type="entry name" value="group_II_RT_mat"/>
    <property type="match status" value="1"/>
</dbReference>
<dbReference type="PANTHER" id="PTHR34047">
    <property type="entry name" value="NUCLEAR INTRON MATURASE 1, MITOCHONDRIAL-RELATED"/>
    <property type="match status" value="1"/>
</dbReference>
<dbReference type="InterPro" id="IPR003615">
    <property type="entry name" value="HNH_nuc"/>
</dbReference>
<dbReference type="InterPro" id="IPR043502">
    <property type="entry name" value="DNA/RNA_pol_sf"/>
</dbReference>
<dbReference type="GO" id="GO:0003964">
    <property type="term" value="F:RNA-directed DNA polymerase activity"/>
    <property type="evidence" value="ECO:0007669"/>
    <property type="project" value="UniProtKB-KW"/>
</dbReference>